<dbReference type="Gene3D" id="3.20.20.70">
    <property type="entry name" value="Aldolase class I"/>
    <property type="match status" value="1"/>
</dbReference>
<dbReference type="InterPro" id="IPR035587">
    <property type="entry name" value="DUS-like_FMN-bd"/>
</dbReference>
<keyword evidence="1" id="KW-1133">Transmembrane helix</keyword>
<dbReference type="EMBL" id="JBDFQZ010000014">
    <property type="protein sequence ID" value="KAK9665893.1"/>
    <property type="molecule type" value="Genomic_DNA"/>
</dbReference>
<proteinExistence type="predicted"/>
<feature type="transmembrane region" description="Helical" evidence="1">
    <location>
        <begin position="6"/>
        <end position="27"/>
    </location>
</feature>
<organism evidence="3 4">
    <name type="scientific">Saponaria officinalis</name>
    <name type="common">Common soapwort</name>
    <name type="synonym">Lychnis saponaria</name>
    <dbReference type="NCBI Taxonomy" id="3572"/>
    <lineage>
        <taxon>Eukaryota</taxon>
        <taxon>Viridiplantae</taxon>
        <taxon>Streptophyta</taxon>
        <taxon>Embryophyta</taxon>
        <taxon>Tracheophyta</taxon>
        <taxon>Spermatophyta</taxon>
        <taxon>Magnoliopsida</taxon>
        <taxon>eudicotyledons</taxon>
        <taxon>Gunneridae</taxon>
        <taxon>Pentapetalae</taxon>
        <taxon>Caryophyllales</taxon>
        <taxon>Caryophyllaceae</taxon>
        <taxon>Caryophylleae</taxon>
        <taxon>Saponaria</taxon>
    </lineage>
</organism>
<comment type="caution">
    <text evidence="3">The sequence shown here is derived from an EMBL/GenBank/DDBJ whole genome shotgun (WGS) entry which is preliminary data.</text>
</comment>
<evidence type="ECO:0000313" key="4">
    <source>
        <dbReference type="Proteomes" id="UP001443914"/>
    </source>
</evidence>
<sequence length="111" mass="12668">MLLSRPLYFVLLNNFDYFFASILVLVCRKINDRPRDPAKWDEIADVVSSISIPVVANGDVFDYEDFQRIKLATVEIRSQVVLIAVAIALSHKLTIGRSFSYQCTVLRHSPH</sequence>
<keyword evidence="1" id="KW-0472">Membrane</keyword>
<dbReference type="Pfam" id="PF01207">
    <property type="entry name" value="Dus"/>
    <property type="match status" value="1"/>
</dbReference>
<evidence type="ECO:0000313" key="3">
    <source>
        <dbReference type="EMBL" id="KAK9665893.1"/>
    </source>
</evidence>
<dbReference type="InterPro" id="IPR013785">
    <property type="entry name" value="Aldolase_TIM"/>
</dbReference>
<name>A0AAW1GSH2_SAPOF</name>
<dbReference type="GO" id="GO:0017150">
    <property type="term" value="F:tRNA dihydrouridine synthase activity"/>
    <property type="evidence" value="ECO:0007669"/>
    <property type="project" value="TreeGrafter"/>
</dbReference>
<evidence type="ECO:0000256" key="1">
    <source>
        <dbReference type="SAM" id="Phobius"/>
    </source>
</evidence>
<dbReference type="PANTHER" id="PTHR45936:SF1">
    <property type="entry name" value="TRNA-DIHYDROURIDINE(20) SYNTHASE [NAD(P)+]-LIKE"/>
    <property type="match status" value="1"/>
</dbReference>
<gene>
    <name evidence="3" type="ORF">RND81_14G143800</name>
</gene>
<dbReference type="GO" id="GO:0005737">
    <property type="term" value="C:cytoplasm"/>
    <property type="evidence" value="ECO:0007669"/>
    <property type="project" value="TreeGrafter"/>
</dbReference>
<feature type="domain" description="DUS-like FMN-binding" evidence="2">
    <location>
        <begin position="26"/>
        <end position="69"/>
    </location>
</feature>
<keyword evidence="1" id="KW-0812">Transmembrane</keyword>
<reference evidence="3" key="1">
    <citation type="submission" date="2024-03" db="EMBL/GenBank/DDBJ databases">
        <title>WGS assembly of Saponaria officinalis var. Norfolk2.</title>
        <authorList>
            <person name="Jenkins J."/>
            <person name="Shu S."/>
            <person name="Grimwood J."/>
            <person name="Barry K."/>
            <person name="Goodstein D."/>
            <person name="Schmutz J."/>
            <person name="Leebens-Mack J."/>
            <person name="Osbourn A."/>
        </authorList>
    </citation>
    <scope>NUCLEOTIDE SEQUENCE [LARGE SCALE GENOMIC DNA]</scope>
    <source>
        <strain evidence="3">JIC</strain>
    </source>
</reference>
<evidence type="ECO:0000259" key="2">
    <source>
        <dbReference type="Pfam" id="PF01207"/>
    </source>
</evidence>
<dbReference type="Proteomes" id="UP001443914">
    <property type="component" value="Unassembled WGS sequence"/>
</dbReference>
<dbReference type="SUPFAM" id="SSF51395">
    <property type="entry name" value="FMN-linked oxidoreductases"/>
    <property type="match status" value="1"/>
</dbReference>
<dbReference type="PANTHER" id="PTHR45936">
    <property type="entry name" value="TRNA-DIHYDROURIDINE(20) SYNTHASE [NAD(P)+]-LIKE"/>
    <property type="match status" value="1"/>
</dbReference>
<dbReference type="InterPro" id="IPR052582">
    <property type="entry name" value="tRNA-DUS-like"/>
</dbReference>
<protein>
    <recommendedName>
        <fullName evidence="2">DUS-like FMN-binding domain-containing protein</fullName>
    </recommendedName>
</protein>
<accession>A0AAW1GSH2</accession>
<keyword evidence="4" id="KW-1185">Reference proteome</keyword>
<dbReference type="AlphaFoldDB" id="A0AAW1GSH2"/>